<reference evidence="1 2" key="1">
    <citation type="journal article" date="2009" name="Stand. Genomic Sci.">
        <title>Complete genome sequence of Halorhabdus utahensis type strain (AX-2).</title>
        <authorList>
            <person name="Anderson I."/>
            <person name="Tindall B.J."/>
            <person name="Pomrenke H."/>
            <person name="Goker M."/>
            <person name="Lapidus A."/>
            <person name="Nolan M."/>
            <person name="Copeland A."/>
            <person name="Glavina Del Rio T."/>
            <person name="Chen F."/>
            <person name="Tice H."/>
            <person name="Cheng J.F."/>
            <person name="Lucas S."/>
            <person name="Chertkov O."/>
            <person name="Bruce D."/>
            <person name="Brettin T."/>
            <person name="Detter J.C."/>
            <person name="Han C."/>
            <person name="Goodwin L."/>
            <person name="Land M."/>
            <person name="Hauser L."/>
            <person name="Chang Y.J."/>
            <person name="Jeffries C.D."/>
            <person name="Pitluck S."/>
            <person name="Pati A."/>
            <person name="Mavromatis K."/>
            <person name="Ivanova N."/>
            <person name="Ovchinnikova G."/>
            <person name="Chen A."/>
            <person name="Palaniappan K."/>
            <person name="Chain P."/>
            <person name="Rohde M."/>
            <person name="Bristow J."/>
            <person name="Eisen J.A."/>
            <person name="Markowitz V."/>
            <person name="Hugenholtz P."/>
            <person name="Kyrpides N.C."/>
            <person name="Klenk H.P."/>
        </authorList>
    </citation>
    <scope>NUCLEOTIDE SEQUENCE [LARGE SCALE GENOMIC DNA]</scope>
    <source>
        <strain evidence="2">DSM 12940 / JCM 11049 / AX-2</strain>
    </source>
</reference>
<dbReference type="Proteomes" id="UP000002071">
    <property type="component" value="Chromosome"/>
</dbReference>
<dbReference type="HOGENOM" id="CLU_1536636_0_0_2"/>
<dbReference type="KEGG" id="hut:Huta_2648"/>
<evidence type="ECO:0000313" key="1">
    <source>
        <dbReference type="EMBL" id="ACV12809.1"/>
    </source>
</evidence>
<name>C7NQ83_HALUD</name>
<dbReference type="RefSeq" id="WP_015790371.1">
    <property type="nucleotide sequence ID" value="NC_013158.1"/>
</dbReference>
<dbReference type="AlphaFoldDB" id="C7NQ83"/>
<sequence length="174" mass="19409">MNLNNKLLVGSLIFVVLVVAGGSIFVFTGGIGHEEKQAPNPPPQQHTDIDFDGDISTDPRFNLTGTIEIRGIINGYPSFTNVSIRLYRDNGSIIDSRCLGTISEEQALNVSLTANELPKYVIFASPEFWTKSTVDDFQVDYFYYGNGNYLPITWTEPSDVSIDLKRHRPCQNTD</sequence>
<dbReference type="GeneID" id="40924033"/>
<accession>C7NQ83</accession>
<dbReference type="OrthoDB" id="245692at2157"/>
<dbReference type="STRING" id="519442.Huta_2648"/>
<dbReference type="EMBL" id="CP001687">
    <property type="protein sequence ID" value="ACV12809.1"/>
    <property type="molecule type" value="Genomic_DNA"/>
</dbReference>
<dbReference type="eggNOG" id="ENOG502N5CH">
    <property type="taxonomic scope" value="Archaea"/>
</dbReference>
<organism evidence="1 2">
    <name type="scientific">Halorhabdus utahensis (strain DSM 12940 / JCM 11049 / AX-2)</name>
    <dbReference type="NCBI Taxonomy" id="519442"/>
    <lineage>
        <taxon>Archaea</taxon>
        <taxon>Methanobacteriati</taxon>
        <taxon>Methanobacteriota</taxon>
        <taxon>Stenosarchaea group</taxon>
        <taxon>Halobacteria</taxon>
        <taxon>Halobacteriales</taxon>
        <taxon>Haloarculaceae</taxon>
        <taxon>Halorhabdus</taxon>
    </lineage>
</organism>
<proteinExistence type="predicted"/>
<gene>
    <name evidence="1" type="ordered locus">Huta_2648</name>
</gene>
<keyword evidence="2" id="KW-1185">Reference proteome</keyword>
<evidence type="ECO:0000313" key="2">
    <source>
        <dbReference type="Proteomes" id="UP000002071"/>
    </source>
</evidence>
<protein>
    <submittedName>
        <fullName evidence="1">Uncharacterized protein</fullName>
    </submittedName>
</protein>